<dbReference type="EMBL" id="KV425892">
    <property type="protein sequence ID" value="KZW01638.1"/>
    <property type="molecule type" value="Genomic_DNA"/>
</dbReference>
<evidence type="ECO:0000313" key="1">
    <source>
        <dbReference type="EMBL" id="KZW01638.1"/>
    </source>
</evidence>
<accession>A0A165P4K8</accession>
<reference evidence="1 2" key="1">
    <citation type="journal article" date="2016" name="Mol. Biol. Evol.">
        <title>Comparative Genomics of Early-Diverging Mushroom-Forming Fungi Provides Insights into the Origins of Lignocellulose Decay Capabilities.</title>
        <authorList>
            <person name="Nagy L.G."/>
            <person name="Riley R."/>
            <person name="Tritt A."/>
            <person name="Adam C."/>
            <person name="Daum C."/>
            <person name="Floudas D."/>
            <person name="Sun H."/>
            <person name="Yadav J.S."/>
            <person name="Pangilinan J."/>
            <person name="Larsson K.H."/>
            <person name="Matsuura K."/>
            <person name="Barry K."/>
            <person name="Labutti K."/>
            <person name="Kuo R."/>
            <person name="Ohm R.A."/>
            <person name="Bhattacharya S.S."/>
            <person name="Shirouzu T."/>
            <person name="Yoshinaga Y."/>
            <person name="Martin F.M."/>
            <person name="Grigoriev I.V."/>
            <person name="Hibbett D.S."/>
        </authorList>
    </citation>
    <scope>NUCLEOTIDE SEQUENCE [LARGE SCALE GENOMIC DNA]</scope>
    <source>
        <strain evidence="1 2">HHB12029</strain>
    </source>
</reference>
<proteinExistence type="predicted"/>
<name>A0A165P4K8_EXIGL</name>
<sequence>MLLDLPEDLFQHIIQIIFDTHRASLCCLARTCRALQVPVERVLYHAISLSTPRIFVQRARALVQYDKGQYLWDLDISPLRIPPKHFDLLPRHFVPVTQTILTAAVNIRHLTLRHRFAARDWPPLLHDGLPFRLHSLDTNAPFDAALTGFLSVQTELRSVTLTPSRSTAAPKLPLSALPELRDISAPDFLVALLCCARPVRTLCVQGRVYDGMLRSLALGAALTREGVRGLEELDVEVVPSARNIGVLATTLTNVVKLTIRIPSFETMEPLLDVEVGPALAAFSRLESFCVLPPPLTRVDASSEECDEAVQRWMQFSCTLKTVVLPGRSWGPGGSRTPSTGSTFFSASVVGR</sequence>
<dbReference type="InParanoid" id="A0A165P4K8"/>
<gene>
    <name evidence="1" type="ORF">EXIGLDRAFT_829857</name>
</gene>
<evidence type="ECO:0000313" key="2">
    <source>
        <dbReference type="Proteomes" id="UP000077266"/>
    </source>
</evidence>
<protein>
    <recommendedName>
        <fullName evidence="3">F-box domain-containing protein</fullName>
    </recommendedName>
</protein>
<dbReference type="AlphaFoldDB" id="A0A165P4K8"/>
<organism evidence="1 2">
    <name type="scientific">Exidia glandulosa HHB12029</name>
    <dbReference type="NCBI Taxonomy" id="1314781"/>
    <lineage>
        <taxon>Eukaryota</taxon>
        <taxon>Fungi</taxon>
        <taxon>Dikarya</taxon>
        <taxon>Basidiomycota</taxon>
        <taxon>Agaricomycotina</taxon>
        <taxon>Agaricomycetes</taxon>
        <taxon>Auriculariales</taxon>
        <taxon>Exidiaceae</taxon>
        <taxon>Exidia</taxon>
    </lineage>
</organism>
<dbReference type="Proteomes" id="UP000077266">
    <property type="component" value="Unassembled WGS sequence"/>
</dbReference>
<keyword evidence="2" id="KW-1185">Reference proteome</keyword>
<dbReference type="OrthoDB" id="10559724at2759"/>
<evidence type="ECO:0008006" key="3">
    <source>
        <dbReference type="Google" id="ProtNLM"/>
    </source>
</evidence>